<keyword evidence="3" id="KW-0175">Coiled coil</keyword>
<comment type="caution">
    <text evidence="6">The sequence shown here is derived from an EMBL/GenBank/DDBJ whole genome shotgun (WGS) entry which is preliminary data.</text>
</comment>
<dbReference type="InterPro" id="IPR006640">
    <property type="entry name" value="SprT-like_domain"/>
</dbReference>
<dbReference type="SMART" id="SM00731">
    <property type="entry name" value="SprT"/>
    <property type="match status" value="1"/>
</dbReference>
<feature type="region of interest" description="Disordered" evidence="4">
    <location>
        <begin position="230"/>
        <end position="259"/>
    </location>
</feature>
<dbReference type="Pfam" id="PF22934">
    <property type="entry name" value="SPRTN_ZBD"/>
    <property type="match status" value="1"/>
</dbReference>
<comment type="subcellular location">
    <subcellularLocation>
        <location evidence="1">Nucleus</location>
    </subcellularLocation>
</comment>
<dbReference type="InterPro" id="IPR044245">
    <property type="entry name" value="Spartan"/>
</dbReference>
<evidence type="ECO:0000256" key="2">
    <source>
        <dbReference type="ARBA" id="ARBA00023242"/>
    </source>
</evidence>
<dbReference type="GO" id="GO:0031593">
    <property type="term" value="F:polyubiquitin modification-dependent protein binding"/>
    <property type="evidence" value="ECO:0007669"/>
    <property type="project" value="TreeGrafter"/>
</dbReference>
<evidence type="ECO:0000256" key="1">
    <source>
        <dbReference type="ARBA" id="ARBA00004123"/>
    </source>
</evidence>
<dbReference type="EMBL" id="JEMT01029168">
    <property type="protein sequence ID" value="EXX52908.1"/>
    <property type="molecule type" value="Genomic_DNA"/>
</dbReference>
<accession>A0A015LDH0</accession>
<dbReference type="Proteomes" id="UP000022910">
    <property type="component" value="Unassembled WGS sequence"/>
</dbReference>
<evidence type="ECO:0000313" key="7">
    <source>
        <dbReference type="Proteomes" id="UP000022910"/>
    </source>
</evidence>
<name>A0A015LDH0_RHIIW</name>
<feature type="compositionally biased region" description="Basic and acidic residues" evidence="4">
    <location>
        <begin position="236"/>
        <end position="249"/>
    </location>
</feature>
<dbReference type="Gene3D" id="3.30.160.60">
    <property type="entry name" value="Classic Zinc Finger"/>
    <property type="match status" value="1"/>
</dbReference>
<evidence type="ECO:0000259" key="5">
    <source>
        <dbReference type="SMART" id="SM00731"/>
    </source>
</evidence>
<dbReference type="PANTHER" id="PTHR21220:SF0">
    <property type="entry name" value="DNA-DEPENDENT METALLOPROTEASE SPRTN"/>
    <property type="match status" value="1"/>
</dbReference>
<feature type="coiled-coil region" evidence="3">
    <location>
        <begin position="10"/>
        <end position="44"/>
    </location>
</feature>
<feature type="domain" description="SprT-like" evidence="5">
    <location>
        <begin position="66"/>
        <end position="234"/>
    </location>
</feature>
<organism evidence="6 7">
    <name type="scientific">Rhizophagus irregularis (strain DAOM 197198w)</name>
    <name type="common">Glomus intraradices</name>
    <dbReference type="NCBI Taxonomy" id="1432141"/>
    <lineage>
        <taxon>Eukaryota</taxon>
        <taxon>Fungi</taxon>
        <taxon>Fungi incertae sedis</taxon>
        <taxon>Mucoromycota</taxon>
        <taxon>Glomeromycotina</taxon>
        <taxon>Glomeromycetes</taxon>
        <taxon>Glomerales</taxon>
        <taxon>Glomeraceae</taxon>
        <taxon>Rhizophagus</taxon>
    </lineage>
</organism>
<sequence length="355" mass="41314">MDKDEIFAKKLQEEEEKELELLQLKRLHEESDSLELALKLQAEDYLRTKENNNADLVDFDPSNPNPDLHKLFLAFNQQYFWGQLSRVEVRWSKKMTLCAGLCEYQSGGYICIRMSEPLLKFRPQSDMIETLLHEMIHAYLFVTHNIQDRSGHGPEFHKHMHRINAAAGTNITVYHNFHDEVNYYKTHVWKCNGPCQHKPPYYGIVKRSMNRKPQKADSWFETHQETCGGTFIKVSEPPKKEEEHSEKKERKGKKSKRKIENEISKDNVILDEKDPSKKARSILDYFESSTVKQGSDINIPIQIFDDETEKYCGNITINNKASSFKTSTVQCPICGDNSIEADEINEHIDLCIQIE</sequence>
<dbReference type="InterPro" id="IPR055220">
    <property type="entry name" value="SPRTN_ZBD"/>
</dbReference>
<evidence type="ECO:0000313" key="6">
    <source>
        <dbReference type="EMBL" id="EXX52908.1"/>
    </source>
</evidence>
<protein>
    <recommendedName>
        <fullName evidence="5">SprT-like domain-containing protein</fullName>
    </recommendedName>
</protein>
<evidence type="ECO:0000256" key="3">
    <source>
        <dbReference type="SAM" id="Coils"/>
    </source>
</evidence>
<proteinExistence type="predicted"/>
<dbReference type="OrthoDB" id="5236983at2759"/>
<dbReference type="AlphaFoldDB" id="A0A015LDH0"/>
<reference evidence="6 7" key="1">
    <citation type="submission" date="2014-02" db="EMBL/GenBank/DDBJ databases">
        <title>Single nucleus genome sequencing reveals high similarity among nuclei of an endomycorrhizal fungus.</title>
        <authorList>
            <person name="Lin K."/>
            <person name="Geurts R."/>
            <person name="Zhang Z."/>
            <person name="Limpens E."/>
            <person name="Saunders D.G."/>
            <person name="Mu D."/>
            <person name="Pang E."/>
            <person name="Cao H."/>
            <person name="Cha H."/>
            <person name="Lin T."/>
            <person name="Zhou Q."/>
            <person name="Shang Y."/>
            <person name="Li Y."/>
            <person name="Ivanov S."/>
            <person name="Sharma T."/>
            <person name="Velzen R.V."/>
            <person name="Ruijter N.D."/>
            <person name="Aanen D.K."/>
            <person name="Win J."/>
            <person name="Kamoun S."/>
            <person name="Bisseling T."/>
            <person name="Huang S."/>
        </authorList>
    </citation>
    <scope>NUCLEOTIDE SEQUENCE [LARGE SCALE GENOMIC DNA]</scope>
    <source>
        <strain evidence="7">DAOM197198w</strain>
    </source>
</reference>
<dbReference type="GO" id="GO:0004222">
    <property type="term" value="F:metalloendopeptidase activity"/>
    <property type="evidence" value="ECO:0007669"/>
    <property type="project" value="InterPro"/>
</dbReference>
<dbReference type="Pfam" id="PF10263">
    <property type="entry name" value="SprT-like"/>
    <property type="match status" value="1"/>
</dbReference>
<keyword evidence="7" id="KW-1185">Reference proteome</keyword>
<dbReference type="PANTHER" id="PTHR21220">
    <property type="entry name" value="DNA-DEPENDENT METALLOPROTEASE SPRTN"/>
    <property type="match status" value="1"/>
</dbReference>
<dbReference type="GO" id="GO:0006974">
    <property type="term" value="P:DNA damage response"/>
    <property type="evidence" value="ECO:0007669"/>
    <property type="project" value="InterPro"/>
</dbReference>
<evidence type="ECO:0000256" key="4">
    <source>
        <dbReference type="SAM" id="MobiDB-lite"/>
    </source>
</evidence>
<dbReference type="HOGENOM" id="CLU_019426_0_0_1"/>
<dbReference type="GO" id="GO:0005634">
    <property type="term" value="C:nucleus"/>
    <property type="evidence" value="ECO:0007669"/>
    <property type="project" value="UniProtKB-SubCell"/>
</dbReference>
<gene>
    <name evidence="6" type="ORF">RirG_248890</name>
</gene>
<dbReference type="STRING" id="1432141.A0A015LDH0"/>
<dbReference type="GO" id="GO:0003697">
    <property type="term" value="F:single-stranded DNA binding"/>
    <property type="evidence" value="ECO:0007669"/>
    <property type="project" value="InterPro"/>
</dbReference>
<keyword evidence="2" id="KW-0539">Nucleus</keyword>